<feature type="domain" description="Olduvai" evidence="3">
    <location>
        <begin position="258"/>
        <end position="335"/>
    </location>
</feature>
<feature type="region of interest" description="Disordered" evidence="2">
    <location>
        <begin position="105"/>
        <end position="133"/>
    </location>
</feature>
<evidence type="ECO:0000313" key="5">
    <source>
        <dbReference type="Proteomes" id="UP000551758"/>
    </source>
</evidence>
<dbReference type="PANTHER" id="PTHR14199">
    <property type="entry name" value="NEUROBLASTOMA BREAKPOINT FAMILY MEMBER 6-LIKE PROTEIN"/>
    <property type="match status" value="1"/>
</dbReference>
<keyword evidence="5" id="KW-1185">Reference proteome</keyword>
<feature type="region of interest" description="Disordered" evidence="2">
    <location>
        <begin position="184"/>
        <end position="224"/>
    </location>
</feature>
<proteinExistence type="inferred from homology"/>
<accession>A0A7J7E528</accession>
<name>A0A7J7E528_DICBM</name>
<feature type="region of interest" description="Disordered" evidence="2">
    <location>
        <begin position="534"/>
        <end position="553"/>
    </location>
</feature>
<feature type="non-terminal residue" evidence="4">
    <location>
        <position position="1"/>
    </location>
</feature>
<feature type="domain" description="Olduvai" evidence="3">
    <location>
        <begin position="106"/>
        <end position="211"/>
    </location>
</feature>
<comment type="caution">
    <text evidence="4">The sequence shown here is derived from an EMBL/GenBank/DDBJ whole genome shotgun (WGS) entry which is preliminary data.</text>
</comment>
<dbReference type="Pfam" id="PF06758">
    <property type="entry name" value="Olduvai"/>
    <property type="match status" value="3"/>
</dbReference>
<feature type="compositionally biased region" description="Basic and acidic residues" evidence="2">
    <location>
        <begin position="506"/>
        <end position="523"/>
    </location>
</feature>
<organism evidence="4 5">
    <name type="scientific">Diceros bicornis minor</name>
    <name type="common">South-central black rhinoceros</name>
    <dbReference type="NCBI Taxonomy" id="77932"/>
    <lineage>
        <taxon>Eukaryota</taxon>
        <taxon>Metazoa</taxon>
        <taxon>Chordata</taxon>
        <taxon>Craniata</taxon>
        <taxon>Vertebrata</taxon>
        <taxon>Euteleostomi</taxon>
        <taxon>Mammalia</taxon>
        <taxon>Eutheria</taxon>
        <taxon>Laurasiatheria</taxon>
        <taxon>Perissodactyla</taxon>
        <taxon>Rhinocerotidae</taxon>
        <taxon>Diceros</taxon>
    </lineage>
</organism>
<dbReference type="Proteomes" id="UP000551758">
    <property type="component" value="Unassembled WGS sequence"/>
</dbReference>
<feature type="compositionally biased region" description="Basic and acidic residues" evidence="2">
    <location>
        <begin position="185"/>
        <end position="207"/>
    </location>
</feature>
<feature type="region of interest" description="Disordered" evidence="2">
    <location>
        <begin position="501"/>
        <end position="523"/>
    </location>
</feature>
<dbReference type="InterPro" id="IPR055306">
    <property type="entry name" value="NBPF"/>
</dbReference>
<feature type="domain" description="Olduvai" evidence="3">
    <location>
        <begin position="514"/>
        <end position="587"/>
    </location>
</feature>
<dbReference type="SMART" id="SM01148">
    <property type="entry name" value="DUF1220"/>
    <property type="match status" value="3"/>
</dbReference>
<feature type="region of interest" description="Disordered" evidence="2">
    <location>
        <begin position="149"/>
        <end position="169"/>
    </location>
</feature>
<evidence type="ECO:0000256" key="1">
    <source>
        <dbReference type="ARBA" id="ARBA00038417"/>
    </source>
</evidence>
<evidence type="ECO:0000256" key="2">
    <source>
        <dbReference type="SAM" id="MobiDB-lite"/>
    </source>
</evidence>
<sequence>EPEQSPHTENTELREQMEERKSAECGEYKGIIESVPGEKLQFEEGKLTEKAALAEKLRKCDIPIQDLAQELTDPVTAKIFWFPCHIWGHNRARTGGVGTERKNALENHEDEEDEEGKASLDPSLSREVPKKEKLNEVLKDSLDECLMTSSSHHDLSDSHQPPSTTVFLSDKNEDCSALDVPSEYAHYKENKGPTETQNDQKEEERGLPKAPSTTIPSDEHEVCSAPKATRDYSIAKRIKLQMISQVASVFFVFTPLSSRGLQEKEEMNDVCKHSLDEQCLTPSSHHDLSDPHHPPNSTIIPSDEHEVCSALGIASEYSIVKRIKLQMLSQVASTFFVLTPLFRHQDLLAHNDLDNYQAQSFQGQLAEGCRLAEVLTHNLSQENHEDEDEEQLESLTPRKYHFLIHDHAWKLTQIRQMLWEETDISVLLKQHLKDLLTHSDLGNYQGQRFQEQLAEGRRLAEHLARKLSPGKAATGPDCIEPSKFPGPSFHVALGAMTGPRLAGQEQRGEMHRGSLDREPQEEKVNEVLQDPLGEQYLTPSSPHDPSASGEPLTSTVFLFDKPKVSLALDAASEYSHYKAEKSNLGGPSKEKLGLILLKPLLVSAPVWETCQQGPLSRNMSFQRSEMRVSQAQLKPSTRLDQFHCGDGQARLGLSSTIWRFAANSDPGNQRPVLEGKKEKELGLDASLGMKKFPKLEDDALEGSAVRKHGCQVTDHINALSALKQRILERKLRLSK</sequence>
<dbReference type="PROSITE" id="PS51316">
    <property type="entry name" value="ODV"/>
    <property type="match status" value="3"/>
</dbReference>
<feature type="region of interest" description="Disordered" evidence="2">
    <location>
        <begin position="1"/>
        <end position="25"/>
    </location>
</feature>
<gene>
    <name evidence="4" type="ORF">HPG69_000886</name>
</gene>
<evidence type="ECO:0000259" key="3">
    <source>
        <dbReference type="PROSITE" id="PS51316"/>
    </source>
</evidence>
<protein>
    <recommendedName>
        <fullName evidence="3">Olduvai domain-containing protein</fullName>
    </recommendedName>
</protein>
<reference evidence="4 5" key="1">
    <citation type="journal article" date="2020" name="Mol. Biol. Evol.">
        <title>Interspecific Gene Flow and the Evolution of Specialization in Black and White Rhinoceros.</title>
        <authorList>
            <person name="Moodley Y."/>
            <person name="Westbury M.V."/>
            <person name="Russo I.M."/>
            <person name="Gopalakrishnan S."/>
            <person name="Rakotoarivelo A."/>
            <person name="Olsen R.A."/>
            <person name="Prost S."/>
            <person name="Tunstall T."/>
            <person name="Ryder O.A."/>
            <person name="Dalen L."/>
            <person name="Bruford M.W."/>
        </authorList>
    </citation>
    <scope>NUCLEOTIDE SEQUENCE [LARGE SCALE GENOMIC DNA]</scope>
    <source>
        <strain evidence="4">SBR-YM</strain>
        <tissue evidence="4">Skin</tissue>
    </source>
</reference>
<comment type="similarity">
    <text evidence="1">Belongs to the NBPF family.</text>
</comment>
<dbReference type="PANTHER" id="PTHR14199:SF29">
    <property type="entry name" value="NEUROBLASTOMA BREAKPOINT FAMILY MEMBER 4-RELATED"/>
    <property type="match status" value="1"/>
</dbReference>
<evidence type="ECO:0000313" key="4">
    <source>
        <dbReference type="EMBL" id="KAF5910922.1"/>
    </source>
</evidence>
<dbReference type="InterPro" id="IPR010630">
    <property type="entry name" value="Olduvai_dom"/>
</dbReference>
<dbReference type="EMBL" id="JACDTQ010004046">
    <property type="protein sequence ID" value="KAF5910922.1"/>
    <property type="molecule type" value="Genomic_DNA"/>
</dbReference>
<dbReference type="AlphaFoldDB" id="A0A7J7E528"/>